<reference evidence="5 6" key="1">
    <citation type="submission" date="2018-03" db="EMBL/GenBank/DDBJ databases">
        <title>Draft genome sequence of Rohu Carp (Labeo rohita).</title>
        <authorList>
            <person name="Das P."/>
            <person name="Kushwaha B."/>
            <person name="Joshi C.G."/>
            <person name="Kumar D."/>
            <person name="Nagpure N.S."/>
            <person name="Sahoo L."/>
            <person name="Das S.P."/>
            <person name="Bit A."/>
            <person name="Patnaik S."/>
            <person name="Meher P.K."/>
            <person name="Jayasankar P."/>
            <person name="Koringa P.G."/>
            <person name="Patel N.V."/>
            <person name="Hinsu A.T."/>
            <person name="Kumar R."/>
            <person name="Pandey M."/>
            <person name="Agarwal S."/>
            <person name="Srivastava S."/>
            <person name="Singh M."/>
            <person name="Iquebal M.A."/>
            <person name="Jaiswal S."/>
            <person name="Angadi U.B."/>
            <person name="Kumar N."/>
            <person name="Raza M."/>
            <person name="Shah T.M."/>
            <person name="Rai A."/>
            <person name="Jena J.K."/>
        </authorList>
    </citation>
    <scope>NUCLEOTIDE SEQUENCE [LARGE SCALE GENOMIC DNA]</scope>
    <source>
        <strain evidence="5">DASCIFA01</strain>
        <tissue evidence="5">Testis</tissue>
    </source>
</reference>
<dbReference type="AlphaFoldDB" id="A0A498NWP6"/>
<protein>
    <submittedName>
        <fullName evidence="5">Sentrin-specific protease 1-like isoform X1</fullName>
    </submittedName>
</protein>
<dbReference type="CDD" id="cd15517">
    <property type="entry name" value="PHD_TCF19_like"/>
    <property type="match status" value="1"/>
</dbReference>
<dbReference type="InterPro" id="IPR019786">
    <property type="entry name" value="Zinc_finger_PHD-type_CS"/>
</dbReference>
<keyword evidence="5" id="KW-0378">Hydrolase</keyword>
<keyword evidence="1" id="KW-0479">Metal-binding</keyword>
<gene>
    <name evidence="5" type="ORF">ROHU_003174</name>
</gene>
<keyword evidence="5" id="KW-0645">Protease</keyword>
<dbReference type="GO" id="GO:0006508">
    <property type="term" value="P:proteolysis"/>
    <property type="evidence" value="ECO:0007669"/>
    <property type="project" value="UniProtKB-KW"/>
</dbReference>
<dbReference type="InterPro" id="IPR001965">
    <property type="entry name" value="Znf_PHD"/>
</dbReference>
<evidence type="ECO:0000259" key="4">
    <source>
        <dbReference type="SMART" id="SM00249"/>
    </source>
</evidence>
<accession>A0A498NWP6</accession>
<comment type="caution">
    <text evidence="5">The sequence shown here is derived from an EMBL/GenBank/DDBJ whole genome shotgun (WGS) entry which is preliminary data.</text>
</comment>
<evidence type="ECO:0000256" key="3">
    <source>
        <dbReference type="ARBA" id="ARBA00022833"/>
    </source>
</evidence>
<dbReference type="GO" id="GO:0008233">
    <property type="term" value="F:peptidase activity"/>
    <property type="evidence" value="ECO:0007669"/>
    <property type="project" value="UniProtKB-KW"/>
</dbReference>
<dbReference type="SMART" id="SM00249">
    <property type="entry name" value="PHD"/>
    <property type="match status" value="1"/>
</dbReference>
<dbReference type="GO" id="GO:0008270">
    <property type="term" value="F:zinc ion binding"/>
    <property type="evidence" value="ECO:0007669"/>
    <property type="project" value="UniProtKB-KW"/>
</dbReference>
<dbReference type="InterPro" id="IPR013083">
    <property type="entry name" value="Znf_RING/FYVE/PHD"/>
</dbReference>
<dbReference type="Proteomes" id="UP000290572">
    <property type="component" value="Unassembled WGS sequence"/>
</dbReference>
<proteinExistence type="predicted"/>
<evidence type="ECO:0000313" key="5">
    <source>
        <dbReference type="EMBL" id="RXN36178.1"/>
    </source>
</evidence>
<keyword evidence="2" id="KW-0863">Zinc-finger</keyword>
<sequence length="109" mass="12219">MAIHVECLCAKYVAVIKFAEAILTGGNLNFPSDPDNIVVMREDIDQTLLNESEDLSDLCMACGNKYPYTDDKVDTWIECDSCSGWYHWDCMSRPSIEEVFICPGCQGPL</sequence>
<keyword evidence="3" id="KW-0862">Zinc</keyword>
<feature type="domain" description="Zinc finger PHD-type" evidence="4">
    <location>
        <begin position="58"/>
        <end position="106"/>
    </location>
</feature>
<dbReference type="InterPro" id="IPR011011">
    <property type="entry name" value="Znf_FYVE_PHD"/>
</dbReference>
<evidence type="ECO:0000256" key="2">
    <source>
        <dbReference type="ARBA" id="ARBA00022771"/>
    </source>
</evidence>
<dbReference type="Gene3D" id="3.30.40.10">
    <property type="entry name" value="Zinc/RING finger domain, C3HC4 (zinc finger)"/>
    <property type="match status" value="1"/>
</dbReference>
<evidence type="ECO:0000313" key="6">
    <source>
        <dbReference type="Proteomes" id="UP000290572"/>
    </source>
</evidence>
<keyword evidence="6" id="KW-1185">Reference proteome</keyword>
<evidence type="ECO:0000256" key="1">
    <source>
        <dbReference type="ARBA" id="ARBA00022723"/>
    </source>
</evidence>
<organism evidence="5 6">
    <name type="scientific">Labeo rohita</name>
    <name type="common">Indian major carp</name>
    <name type="synonym">Cyprinus rohita</name>
    <dbReference type="NCBI Taxonomy" id="84645"/>
    <lineage>
        <taxon>Eukaryota</taxon>
        <taxon>Metazoa</taxon>
        <taxon>Chordata</taxon>
        <taxon>Craniata</taxon>
        <taxon>Vertebrata</taxon>
        <taxon>Euteleostomi</taxon>
        <taxon>Actinopterygii</taxon>
        <taxon>Neopterygii</taxon>
        <taxon>Teleostei</taxon>
        <taxon>Ostariophysi</taxon>
        <taxon>Cypriniformes</taxon>
        <taxon>Cyprinidae</taxon>
        <taxon>Labeoninae</taxon>
        <taxon>Labeonini</taxon>
        <taxon>Labeo</taxon>
    </lineage>
</organism>
<name>A0A498NWP6_LABRO</name>
<dbReference type="EMBL" id="QBIY01008974">
    <property type="protein sequence ID" value="RXN36178.1"/>
    <property type="molecule type" value="Genomic_DNA"/>
</dbReference>
<dbReference type="SUPFAM" id="SSF57903">
    <property type="entry name" value="FYVE/PHD zinc finger"/>
    <property type="match status" value="1"/>
</dbReference>
<dbReference type="PROSITE" id="PS01359">
    <property type="entry name" value="ZF_PHD_1"/>
    <property type="match status" value="1"/>
</dbReference>